<accession>A0A9W4WRW4</accession>
<dbReference type="Proteomes" id="UP001153678">
    <property type="component" value="Unassembled WGS sequence"/>
</dbReference>
<dbReference type="EMBL" id="CAMKVN010002655">
    <property type="protein sequence ID" value="CAI2182039.1"/>
    <property type="molecule type" value="Genomic_DNA"/>
</dbReference>
<feature type="coiled-coil region" evidence="3">
    <location>
        <begin position="73"/>
        <end position="100"/>
    </location>
</feature>
<dbReference type="InterPro" id="IPR009053">
    <property type="entry name" value="Prefoldin"/>
</dbReference>
<organism evidence="4 5">
    <name type="scientific">Funneliformis geosporum</name>
    <dbReference type="NCBI Taxonomy" id="1117311"/>
    <lineage>
        <taxon>Eukaryota</taxon>
        <taxon>Fungi</taxon>
        <taxon>Fungi incertae sedis</taxon>
        <taxon>Mucoromycota</taxon>
        <taxon>Glomeromycotina</taxon>
        <taxon>Glomeromycetes</taxon>
        <taxon>Glomerales</taxon>
        <taxon>Glomeraceae</taxon>
        <taxon>Funneliformis</taxon>
    </lineage>
</organism>
<reference evidence="4" key="1">
    <citation type="submission" date="2022-08" db="EMBL/GenBank/DDBJ databases">
        <authorList>
            <person name="Kallberg Y."/>
            <person name="Tangrot J."/>
            <person name="Rosling A."/>
        </authorList>
    </citation>
    <scope>NUCLEOTIDE SEQUENCE</scope>
    <source>
        <strain evidence="4">Wild A</strain>
    </source>
</reference>
<dbReference type="AlphaFoldDB" id="A0A9W4WRW4"/>
<dbReference type="PANTHER" id="PTHR21431">
    <property type="entry name" value="PREFOLDIN SUBUNIT 6"/>
    <property type="match status" value="1"/>
</dbReference>
<evidence type="ECO:0000256" key="3">
    <source>
        <dbReference type="SAM" id="Coils"/>
    </source>
</evidence>
<dbReference type="GO" id="GO:0051082">
    <property type="term" value="F:unfolded protein binding"/>
    <property type="evidence" value="ECO:0007669"/>
    <property type="project" value="InterPro"/>
</dbReference>
<dbReference type="SUPFAM" id="SSF46579">
    <property type="entry name" value="Prefoldin"/>
    <property type="match status" value="1"/>
</dbReference>
<dbReference type="PANTHER" id="PTHR21431:SF0">
    <property type="entry name" value="PREFOLDIN SUBUNIT 6"/>
    <property type="match status" value="1"/>
</dbReference>
<proteinExistence type="inferred from homology"/>
<dbReference type="CDD" id="cd23161">
    <property type="entry name" value="Prefoldin_6"/>
    <property type="match status" value="1"/>
</dbReference>
<protein>
    <submittedName>
        <fullName evidence="4">6445_t:CDS:1</fullName>
    </submittedName>
</protein>
<keyword evidence="5" id="KW-1185">Reference proteome</keyword>
<dbReference type="GO" id="GO:0051131">
    <property type="term" value="P:chaperone-mediated protein complex assembly"/>
    <property type="evidence" value="ECO:0007669"/>
    <property type="project" value="TreeGrafter"/>
</dbReference>
<evidence type="ECO:0000313" key="4">
    <source>
        <dbReference type="EMBL" id="CAI2182039.1"/>
    </source>
</evidence>
<dbReference type="GO" id="GO:0051087">
    <property type="term" value="F:protein-folding chaperone binding"/>
    <property type="evidence" value="ECO:0007669"/>
    <property type="project" value="TreeGrafter"/>
</dbReference>
<dbReference type="Pfam" id="PF01920">
    <property type="entry name" value="Prefoldin_2"/>
    <property type="match status" value="1"/>
</dbReference>
<feature type="coiled-coil region" evidence="3">
    <location>
        <begin position="7"/>
        <end position="34"/>
    </location>
</feature>
<keyword evidence="2" id="KW-0143">Chaperone</keyword>
<gene>
    <name evidence="4" type="ORF">FWILDA_LOCUS10383</name>
</gene>
<dbReference type="Gene3D" id="1.10.287.370">
    <property type="match status" value="1"/>
</dbReference>
<dbReference type="GO" id="GO:0005737">
    <property type="term" value="C:cytoplasm"/>
    <property type="evidence" value="ECO:0007669"/>
    <property type="project" value="TreeGrafter"/>
</dbReference>
<comment type="similarity">
    <text evidence="1">Belongs to the prefoldin subunit beta family.</text>
</comment>
<keyword evidence="3" id="KW-0175">Coiled coil</keyword>
<dbReference type="InterPro" id="IPR002777">
    <property type="entry name" value="PFD_beta-like"/>
</dbReference>
<dbReference type="FunFam" id="1.10.287.370:FF:000003">
    <property type="entry name" value="Prefoldin subunit 6"/>
    <property type="match status" value="1"/>
</dbReference>
<comment type="caution">
    <text evidence="4">The sequence shown here is derived from an EMBL/GenBank/DDBJ whole genome shotgun (WGS) entry which is preliminary data.</text>
</comment>
<dbReference type="GO" id="GO:0006457">
    <property type="term" value="P:protein folding"/>
    <property type="evidence" value="ECO:0007669"/>
    <property type="project" value="InterPro"/>
</dbReference>
<dbReference type="GO" id="GO:0016272">
    <property type="term" value="C:prefoldin complex"/>
    <property type="evidence" value="ECO:0007669"/>
    <property type="project" value="InterPro"/>
</dbReference>
<evidence type="ECO:0000256" key="1">
    <source>
        <dbReference type="ARBA" id="ARBA00008045"/>
    </source>
</evidence>
<evidence type="ECO:0000313" key="5">
    <source>
        <dbReference type="Proteomes" id="UP001153678"/>
    </source>
</evidence>
<evidence type="ECO:0000256" key="2">
    <source>
        <dbReference type="ARBA" id="ARBA00023186"/>
    </source>
</evidence>
<sequence length="119" mass="13922">MSFDARLEAATTEYQRLQKELTNAIEARQRLDSQLQENEFKLLKEDANIYKLIGPVLIKQDKIEATSNVDKRLDYIRSEIKRVETQLADLSEKSEKKKFEVVDLQRTYQAQVQQVSSSR</sequence>
<dbReference type="OrthoDB" id="248120at2759"/>
<name>A0A9W4WRW4_9GLOM</name>